<keyword evidence="2" id="KW-0812">Transmembrane</keyword>
<dbReference type="Proteomes" id="UP001054902">
    <property type="component" value="Unassembled WGS sequence"/>
</dbReference>
<reference evidence="3 4" key="1">
    <citation type="journal article" date="2021" name="Sci. Rep.">
        <title>The genome of the diatom Chaetoceros tenuissimus carries an ancient integrated fragment of an extant virus.</title>
        <authorList>
            <person name="Hongo Y."/>
            <person name="Kimura K."/>
            <person name="Takaki Y."/>
            <person name="Yoshida Y."/>
            <person name="Baba S."/>
            <person name="Kobayashi G."/>
            <person name="Nagasaki K."/>
            <person name="Hano T."/>
            <person name="Tomaru Y."/>
        </authorList>
    </citation>
    <scope>NUCLEOTIDE SEQUENCE [LARGE SCALE GENOMIC DNA]</scope>
    <source>
        <strain evidence="3 4">NIES-3715</strain>
    </source>
</reference>
<gene>
    <name evidence="3" type="ORF">CTEN210_11691</name>
</gene>
<accession>A0AAD3D1Y6</accession>
<evidence type="ECO:0000256" key="2">
    <source>
        <dbReference type="SAM" id="Phobius"/>
    </source>
</evidence>
<evidence type="ECO:0000313" key="4">
    <source>
        <dbReference type="Proteomes" id="UP001054902"/>
    </source>
</evidence>
<feature type="compositionally biased region" description="Polar residues" evidence="1">
    <location>
        <begin position="29"/>
        <end position="38"/>
    </location>
</feature>
<feature type="transmembrane region" description="Helical" evidence="2">
    <location>
        <begin position="119"/>
        <end position="136"/>
    </location>
</feature>
<keyword evidence="2" id="KW-0472">Membrane</keyword>
<evidence type="ECO:0000313" key="3">
    <source>
        <dbReference type="EMBL" id="GFH55215.1"/>
    </source>
</evidence>
<protein>
    <recommendedName>
        <fullName evidence="5">Peptidase M11 gametolysin domain-containing protein</fullName>
    </recommendedName>
</protein>
<comment type="caution">
    <text evidence="3">The sequence shown here is derived from an EMBL/GenBank/DDBJ whole genome shotgun (WGS) entry which is preliminary data.</text>
</comment>
<sequence>MNSINNREKCASLKKRDTGLPCNDEHESMASSKTTSAAEKNAKRKLKRKTSDFLVDEELTNEYVSTDLISRSPPKVSRIGRMRRDWVKVAKYKDSNLDLISSDEEMVELDDHASYMQRILLLSMSVLLIVMSSFVYNHSRGFGKHKQGSVQDAMSPDSKTSERDLSYVVLEEDLIECTAIEMEALVPPGATDLDPILLCEFEDGEVYSFDVDPSPIFQSDFVLGQTMIVLPETLVDKDKSQLLISKAMDLQMVYTYNPNENESVRRSLSIVEGKYDVLVIRMVDKFSNAPKQNEAKLLSDIFGGEKSVGKQLNECSNSKLQIIPAEGDNVVNGILTIEASINLAGTNFRECGNYAMTAAKNIERHYTMIVCPDEVDFNGAAAYAERPGKISYYKSSYASYKFVHLHEMAHNLGGFHSGTLLGGSYDDYTCALGNKGAWNESGAAFCFNGVKTWQFGWYSDYHREIDPSEHPHKGDLYGINAAIDNAIQKGNGDVDIRISSAKVDEVLYVTFLRKTGPNRDVPKYGNSVLVRRTLSKAFDMSSEFITSLQSGEKYERDWHGSEKLIIEVCSIDVGPPGRANILIYAGDNDGGMRCDNNDQLDPVPPPTSNDQVSEIKCQDTVGKIKFANKSGKVLQKPCTWAAVKANQRCKFAEIAAGCPVTCGADCQCIQTLESFKVNAMQRTCHFVEKNKSLRCKKRVFYANCPKTCTPMFQTKTISC</sequence>
<keyword evidence="4" id="KW-1185">Reference proteome</keyword>
<dbReference type="AlphaFoldDB" id="A0AAD3D1Y6"/>
<proteinExistence type="predicted"/>
<evidence type="ECO:0008006" key="5">
    <source>
        <dbReference type="Google" id="ProtNLM"/>
    </source>
</evidence>
<organism evidence="3 4">
    <name type="scientific">Chaetoceros tenuissimus</name>
    <dbReference type="NCBI Taxonomy" id="426638"/>
    <lineage>
        <taxon>Eukaryota</taxon>
        <taxon>Sar</taxon>
        <taxon>Stramenopiles</taxon>
        <taxon>Ochrophyta</taxon>
        <taxon>Bacillariophyta</taxon>
        <taxon>Coscinodiscophyceae</taxon>
        <taxon>Chaetocerotophycidae</taxon>
        <taxon>Chaetocerotales</taxon>
        <taxon>Chaetocerotaceae</taxon>
        <taxon>Chaetoceros</taxon>
    </lineage>
</organism>
<keyword evidence="2" id="KW-1133">Transmembrane helix</keyword>
<feature type="region of interest" description="Disordered" evidence="1">
    <location>
        <begin position="1"/>
        <end position="43"/>
    </location>
</feature>
<name>A0AAD3D1Y6_9STRA</name>
<feature type="compositionally biased region" description="Basic and acidic residues" evidence="1">
    <location>
        <begin position="1"/>
        <end position="28"/>
    </location>
</feature>
<evidence type="ECO:0000256" key="1">
    <source>
        <dbReference type="SAM" id="MobiDB-lite"/>
    </source>
</evidence>
<dbReference type="EMBL" id="BLLK01000047">
    <property type="protein sequence ID" value="GFH55215.1"/>
    <property type="molecule type" value="Genomic_DNA"/>
</dbReference>